<name>A0A6G0RQ91_9STRA</name>
<dbReference type="Proteomes" id="UP000486351">
    <property type="component" value="Unassembled WGS sequence"/>
</dbReference>
<reference evidence="4 5" key="1">
    <citation type="submission" date="2018-09" db="EMBL/GenBank/DDBJ databases">
        <title>Genomic investigation of the strawberry pathogen Phytophthora fragariae indicates pathogenicity is determined by transcriptional variation in three key races.</title>
        <authorList>
            <person name="Adams T.M."/>
            <person name="Armitage A.D."/>
            <person name="Sobczyk M.K."/>
            <person name="Bates H.J."/>
            <person name="Dunwell J.M."/>
            <person name="Nellist C.F."/>
            <person name="Harrison R.J."/>
        </authorList>
    </citation>
    <scope>NUCLEOTIDE SEQUENCE [LARGE SCALE GENOMIC DNA]</scope>
    <source>
        <strain evidence="2 4">BC-23</strain>
        <strain evidence="3 5">NOV-77</strain>
    </source>
</reference>
<evidence type="ECO:0000313" key="2">
    <source>
        <dbReference type="EMBL" id="KAE9240900.1"/>
    </source>
</evidence>
<evidence type="ECO:0000256" key="1">
    <source>
        <dbReference type="SAM" id="MobiDB-lite"/>
    </source>
</evidence>
<sequence>MKARMRAHHFNGRTRHECLLFPSSLGRCSCAVPGDAEFDSVTSRGARGEVDLVGAESVSAKGGCCPPCVAFAEGRGHAGLFSSAVVACVDAASTGSVPVTSADAEVAGVGLLLGQRKTIPGADSTSLDSPRLDRTRNFSIS</sequence>
<organism evidence="3 5">
    <name type="scientific">Phytophthora fragariae</name>
    <dbReference type="NCBI Taxonomy" id="53985"/>
    <lineage>
        <taxon>Eukaryota</taxon>
        <taxon>Sar</taxon>
        <taxon>Stramenopiles</taxon>
        <taxon>Oomycota</taxon>
        <taxon>Peronosporomycetes</taxon>
        <taxon>Peronosporales</taxon>
        <taxon>Peronosporaceae</taxon>
        <taxon>Phytophthora</taxon>
    </lineage>
</organism>
<evidence type="ECO:0000313" key="5">
    <source>
        <dbReference type="Proteomes" id="UP000486351"/>
    </source>
</evidence>
<accession>A0A6G0RQ91</accession>
<comment type="caution">
    <text evidence="3">The sequence shown here is derived from an EMBL/GenBank/DDBJ whole genome shotgun (WGS) entry which is preliminary data.</text>
</comment>
<evidence type="ECO:0000313" key="4">
    <source>
        <dbReference type="Proteomes" id="UP000476176"/>
    </source>
</evidence>
<dbReference type="AlphaFoldDB" id="A0A6G0RQ91"/>
<evidence type="ECO:0000313" key="3">
    <source>
        <dbReference type="EMBL" id="KAE9338948.1"/>
    </source>
</evidence>
<dbReference type="EMBL" id="QXGC01000313">
    <property type="protein sequence ID" value="KAE9240900.1"/>
    <property type="molecule type" value="Genomic_DNA"/>
</dbReference>
<dbReference type="EMBL" id="QXFY01000644">
    <property type="protein sequence ID" value="KAE9338948.1"/>
    <property type="molecule type" value="Genomic_DNA"/>
</dbReference>
<protein>
    <submittedName>
        <fullName evidence="3">Uncharacterized protein</fullName>
    </submittedName>
</protein>
<proteinExistence type="predicted"/>
<feature type="region of interest" description="Disordered" evidence="1">
    <location>
        <begin position="121"/>
        <end position="141"/>
    </location>
</feature>
<gene>
    <name evidence="2" type="ORF">PF004_g7306</name>
    <name evidence="3" type="ORF">PF008_g11800</name>
</gene>
<dbReference type="Proteomes" id="UP000476176">
    <property type="component" value="Unassembled WGS sequence"/>
</dbReference>
<feature type="compositionally biased region" description="Basic and acidic residues" evidence="1">
    <location>
        <begin position="130"/>
        <end position="141"/>
    </location>
</feature>